<evidence type="ECO:0000256" key="1">
    <source>
        <dbReference type="SAM" id="SignalP"/>
    </source>
</evidence>
<keyword evidence="1" id="KW-0732">Signal</keyword>
<gene>
    <name evidence="2" type="ORF">ACFPH8_14425</name>
</gene>
<comment type="caution">
    <text evidence="2">The sequence shown here is derived from an EMBL/GenBank/DDBJ whole genome shotgun (WGS) entry which is preliminary data.</text>
</comment>
<dbReference type="Proteomes" id="UP001596162">
    <property type="component" value="Unassembled WGS sequence"/>
</dbReference>
<evidence type="ECO:0008006" key="4">
    <source>
        <dbReference type="Google" id="ProtNLM"/>
    </source>
</evidence>
<evidence type="ECO:0000313" key="2">
    <source>
        <dbReference type="EMBL" id="MFC5196534.1"/>
    </source>
</evidence>
<protein>
    <recommendedName>
        <fullName evidence="4">DUF1735 domain-containing protein</fullName>
    </recommendedName>
</protein>
<feature type="signal peptide" evidence="1">
    <location>
        <begin position="1"/>
        <end position="21"/>
    </location>
</feature>
<keyword evidence="3" id="KW-1185">Reference proteome</keyword>
<evidence type="ECO:0000313" key="3">
    <source>
        <dbReference type="Proteomes" id="UP001596162"/>
    </source>
</evidence>
<organism evidence="2 3">
    <name type="scientific">Bizionia hallyeonensis</name>
    <dbReference type="NCBI Taxonomy" id="1123757"/>
    <lineage>
        <taxon>Bacteria</taxon>
        <taxon>Pseudomonadati</taxon>
        <taxon>Bacteroidota</taxon>
        <taxon>Flavobacteriia</taxon>
        <taxon>Flavobacteriales</taxon>
        <taxon>Flavobacteriaceae</taxon>
        <taxon>Bizionia</taxon>
    </lineage>
</organism>
<name>A0ABW0CA59_9FLAO</name>
<dbReference type="RefSeq" id="WP_376862051.1">
    <property type="nucleotide sequence ID" value="NZ_JBHSLA010000007.1"/>
</dbReference>
<dbReference type="EMBL" id="JBHSLA010000007">
    <property type="protein sequence ID" value="MFC5196534.1"/>
    <property type="molecule type" value="Genomic_DNA"/>
</dbReference>
<sequence length="340" mass="37225">MKYIKHLMLSALVLASFTSCNDDDTEYTFTPKSLVTIDNVSESAITEGESVTVTLTVDKPFKETLDFKLEMISGGDNSDYTVGNDPTDPNSATTADDGFGSQGYLVQVPAYASSYTFQINSVLDLDVEGTEEYTFKLTNTRNGQGLINGNNIIKFDVTNYTDDNMGIRLSWAKDETYQYLKENVILAIDNETGLEYVYTDDDEILSDTKDLCGVVDYDVYVAGANVSAYTGDCPEYIITGQSNPTEVLADGSYDVIVDLWDFDLNFDDDESLVGSFAIPFEIEIAKTGQFHTSISYPSLYFSYSDTSSATGGGEKVVATVVVVGGKYTVYNNLGELVAQE</sequence>
<reference evidence="3" key="1">
    <citation type="journal article" date="2019" name="Int. J. Syst. Evol. Microbiol.">
        <title>The Global Catalogue of Microorganisms (GCM) 10K type strain sequencing project: providing services to taxonomists for standard genome sequencing and annotation.</title>
        <authorList>
            <consortium name="The Broad Institute Genomics Platform"/>
            <consortium name="The Broad Institute Genome Sequencing Center for Infectious Disease"/>
            <person name="Wu L."/>
            <person name="Ma J."/>
        </authorList>
    </citation>
    <scope>NUCLEOTIDE SEQUENCE [LARGE SCALE GENOMIC DNA]</scope>
    <source>
        <strain evidence="3">JCM 17978</strain>
    </source>
</reference>
<feature type="chain" id="PRO_5046478164" description="DUF1735 domain-containing protein" evidence="1">
    <location>
        <begin position="22"/>
        <end position="340"/>
    </location>
</feature>
<accession>A0ABW0CA59</accession>
<proteinExistence type="predicted"/>
<dbReference type="PROSITE" id="PS51257">
    <property type="entry name" value="PROKAR_LIPOPROTEIN"/>
    <property type="match status" value="1"/>
</dbReference>